<dbReference type="InterPro" id="IPR003744">
    <property type="entry name" value="YhhQ"/>
</dbReference>
<evidence type="ECO:0000256" key="1">
    <source>
        <dbReference type="SAM" id="Phobius"/>
    </source>
</evidence>
<evidence type="ECO:0000313" key="2">
    <source>
        <dbReference type="EMBL" id="KKN14563.1"/>
    </source>
</evidence>
<feature type="transmembrane region" description="Helical" evidence="1">
    <location>
        <begin position="91"/>
        <end position="110"/>
    </location>
</feature>
<reference evidence="2" key="1">
    <citation type="journal article" date="2015" name="Nature">
        <title>Complex archaea that bridge the gap between prokaryotes and eukaryotes.</title>
        <authorList>
            <person name="Spang A."/>
            <person name="Saw J.H."/>
            <person name="Jorgensen S.L."/>
            <person name="Zaremba-Niedzwiedzka K."/>
            <person name="Martijn J."/>
            <person name="Lind A.E."/>
            <person name="van Eijk R."/>
            <person name="Schleper C."/>
            <person name="Guy L."/>
            <person name="Ettema T.J."/>
        </authorList>
    </citation>
    <scope>NUCLEOTIDE SEQUENCE</scope>
</reference>
<comment type="caution">
    <text evidence="2">The sequence shown here is derived from an EMBL/GenBank/DDBJ whole genome shotgun (WGS) entry which is preliminary data.</text>
</comment>
<protein>
    <recommendedName>
        <fullName evidence="3">Queuosine precursor transporter</fullName>
    </recommendedName>
</protein>
<dbReference type="Pfam" id="PF02592">
    <property type="entry name" value="Vut_1"/>
    <property type="match status" value="1"/>
</dbReference>
<dbReference type="PANTHER" id="PTHR34300">
    <property type="entry name" value="QUEUOSINE PRECURSOR TRANSPORTER-RELATED"/>
    <property type="match status" value="1"/>
</dbReference>
<feature type="transmembrane region" description="Helical" evidence="1">
    <location>
        <begin position="6"/>
        <end position="23"/>
    </location>
</feature>
<evidence type="ECO:0008006" key="3">
    <source>
        <dbReference type="Google" id="ProtNLM"/>
    </source>
</evidence>
<organism evidence="2">
    <name type="scientific">marine sediment metagenome</name>
    <dbReference type="NCBI Taxonomy" id="412755"/>
    <lineage>
        <taxon>unclassified sequences</taxon>
        <taxon>metagenomes</taxon>
        <taxon>ecological metagenomes</taxon>
    </lineage>
</organism>
<feature type="transmembrane region" description="Helical" evidence="1">
    <location>
        <begin position="143"/>
        <end position="163"/>
    </location>
</feature>
<dbReference type="PANTHER" id="PTHR34300:SF2">
    <property type="entry name" value="QUEUOSINE PRECURSOR TRANSPORTER-RELATED"/>
    <property type="match status" value="1"/>
</dbReference>
<feature type="transmembrane region" description="Helical" evidence="1">
    <location>
        <begin position="183"/>
        <end position="203"/>
    </location>
</feature>
<dbReference type="AlphaFoldDB" id="A0A0F9RB23"/>
<keyword evidence="1" id="KW-0472">Membrane</keyword>
<dbReference type="EMBL" id="LAZR01003804">
    <property type="protein sequence ID" value="KKN14563.1"/>
    <property type="molecule type" value="Genomic_DNA"/>
</dbReference>
<accession>A0A0F9RB23</accession>
<proteinExistence type="inferred from homology"/>
<feature type="transmembrane region" description="Helical" evidence="1">
    <location>
        <begin position="60"/>
        <end position="79"/>
    </location>
</feature>
<gene>
    <name evidence="2" type="ORF">LCGC14_0994910</name>
</gene>
<dbReference type="HAMAP" id="MF_02088">
    <property type="entry name" value="Q_prec_transport"/>
    <property type="match status" value="1"/>
</dbReference>
<feature type="transmembrane region" description="Helical" evidence="1">
    <location>
        <begin position="30"/>
        <end position="48"/>
    </location>
</feature>
<keyword evidence="1" id="KW-0812">Transmembrane</keyword>
<dbReference type="NCBIfam" id="TIGR00697">
    <property type="entry name" value="queuosine precursor transporter"/>
    <property type="match status" value="1"/>
</dbReference>
<name>A0A0F9RB23_9ZZZZ</name>
<sequence>MWLIILVWFFVILISTIFISQYIKLQKREDVAIAFYVLFLAMSQILAAKIGDFSIGNYMITAPVAVIIFPFTFQITDMVNENFGQKATHRMIFIAFITQLFMVCFIWFSIEVNAAPFWGLDWGSSPDQAQQFWNNFLGSTVRIIAASWISFLITENLDAFLFAKIKKLTNGKNLWIRNVFSDIPTLTLDSFLFVSIAFGGGSLPIWPIIWGQILTKWFFGIIDTPFMYLSRGIITEKINLFGNLFNRNKSE</sequence>
<keyword evidence="1" id="KW-1133">Transmembrane helix</keyword>